<dbReference type="Pfam" id="PF03144">
    <property type="entry name" value="GTP_EFTU_D2"/>
    <property type="match status" value="1"/>
</dbReference>
<dbReference type="GO" id="GO:0005739">
    <property type="term" value="C:mitochondrion"/>
    <property type="evidence" value="ECO:0007669"/>
    <property type="project" value="GOC"/>
</dbReference>
<dbReference type="Gene3D" id="1.10.8.10">
    <property type="entry name" value="DNA helicase RuvA subunit, C-terminal domain"/>
    <property type="match status" value="2"/>
</dbReference>
<accession>A0A8H7UA68</accession>
<evidence type="ECO:0000256" key="11">
    <source>
        <dbReference type="ARBA" id="ARBA00023288"/>
    </source>
</evidence>
<dbReference type="InterPro" id="IPR001683">
    <property type="entry name" value="PX_dom"/>
</dbReference>
<feature type="region of interest" description="Disordered" evidence="14">
    <location>
        <begin position="73"/>
        <end position="99"/>
    </location>
</feature>
<evidence type="ECO:0000256" key="7">
    <source>
        <dbReference type="ARBA" id="ARBA00022917"/>
    </source>
</evidence>
<dbReference type="FunFam" id="3.40.50.300:FF:000003">
    <property type="entry name" value="Elongation factor Tu"/>
    <property type="match status" value="1"/>
</dbReference>
<feature type="region of interest" description="Disordered" evidence="14">
    <location>
        <begin position="1"/>
        <end position="52"/>
    </location>
</feature>
<dbReference type="CDD" id="cd09141">
    <property type="entry name" value="PLDc_vPLD1_2_yPLD_like_2"/>
    <property type="match status" value="1"/>
</dbReference>
<feature type="domain" description="PLD phosphodiesterase" evidence="16">
    <location>
        <begin position="1129"/>
        <end position="1156"/>
    </location>
</feature>
<dbReference type="InterPro" id="IPR004161">
    <property type="entry name" value="EFTu-like_2"/>
</dbReference>
<dbReference type="InterPro" id="IPR001164">
    <property type="entry name" value="ArfGAP_dom"/>
</dbReference>
<evidence type="ECO:0000256" key="13">
    <source>
        <dbReference type="RuleBase" id="RU004061"/>
    </source>
</evidence>
<feature type="compositionally biased region" description="Polar residues" evidence="14">
    <location>
        <begin position="646"/>
        <end position="660"/>
    </location>
</feature>
<keyword evidence="3" id="KW-0677">Repeat</keyword>
<dbReference type="GO" id="GO:0005096">
    <property type="term" value="F:GTPase activator activity"/>
    <property type="evidence" value="ECO:0007669"/>
    <property type="project" value="InterPro"/>
</dbReference>
<dbReference type="Pfam" id="PF00614">
    <property type="entry name" value="PLDc"/>
    <property type="match status" value="2"/>
</dbReference>
<evidence type="ECO:0000259" key="15">
    <source>
        <dbReference type="PROSITE" id="PS50030"/>
    </source>
</evidence>
<feature type="domain" description="PX" evidence="17">
    <location>
        <begin position="745"/>
        <end position="882"/>
    </location>
</feature>
<dbReference type="OrthoDB" id="14911at2759"/>
<dbReference type="PRINTS" id="PR00315">
    <property type="entry name" value="ELONGATNFCT"/>
</dbReference>
<proteinExistence type="inferred from homology"/>
<feature type="domain" description="Tr-type G" evidence="18">
    <location>
        <begin position="1877"/>
        <end position="2073"/>
    </location>
</feature>
<organism evidence="19 20">
    <name type="scientific">Mortierella isabellina</name>
    <name type="common">Filamentous fungus</name>
    <name type="synonym">Umbelopsis isabellina</name>
    <dbReference type="NCBI Taxonomy" id="91625"/>
    <lineage>
        <taxon>Eukaryota</taxon>
        <taxon>Fungi</taxon>
        <taxon>Fungi incertae sedis</taxon>
        <taxon>Mucoromycota</taxon>
        <taxon>Mucoromycotina</taxon>
        <taxon>Umbelopsidomycetes</taxon>
        <taxon>Umbelopsidales</taxon>
        <taxon>Umbelopsidaceae</taxon>
        <taxon>Umbelopsis</taxon>
    </lineage>
</organism>
<keyword evidence="4" id="KW-0547">Nucleotide-binding</keyword>
<evidence type="ECO:0000259" key="18">
    <source>
        <dbReference type="PROSITE" id="PS51722"/>
    </source>
</evidence>
<dbReference type="InterPro" id="IPR009000">
    <property type="entry name" value="Transl_B-barrel_sf"/>
</dbReference>
<dbReference type="Gene3D" id="3.30.870.10">
    <property type="entry name" value="Endonuclease Chain A"/>
    <property type="match status" value="3"/>
</dbReference>
<evidence type="ECO:0000256" key="1">
    <source>
        <dbReference type="ARBA" id="ARBA00000798"/>
    </source>
</evidence>
<dbReference type="Gene3D" id="2.40.30.10">
    <property type="entry name" value="Translation factors"/>
    <property type="match status" value="2"/>
</dbReference>
<dbReference type="NCBIfam" id="NF000766">
    <property type="entry name" value="PRK00049.1"/>
    <property type="match status" value="1"/>
</dbReference>
<evidence type="ECO:0000259" key="17">
    <source>
        <dbReference type="PROSITE" id="PS50195"/>
    </source>
</evidence>
<dbReference type="InterPro" id="IPR009060">
    <property type="entry name" value="UBA-like_sf"/>
</dbReference>
<keyword evidence="8" id="KW-0442">Lipid degradation</keyword>
<sequence length="2268" mass="253905">MGTHISKVKSVTMDSWTPDQIESIRAGGGNDAVNRKYNPHPEKHPLPLADDDHGMERYIRNKWEKKAFMDSPAAAAAAAPPPPPISKSPTGAAIPQRSSSVPRVLNGMDLNRSLATLRDMGFRDEEKNRRVLSQTNGSLESAIEILSKLPGQSTGIPQNDQMNDNQKLAKLWSLGYKDENQCRDALRRTGGNLEVAIDLLSKGAKAATASANSGYGNVQSQQKSAGSLIDDSDNNYIQQPTNMNPYQVQQQQQQPMQQSLQMPMQMQQQTAAQQMPVQQVMNPFGNFIGTPQPNTMVQTPTAASQSPFSFGMNGGQPQVQPQITGFNQQVMGRYQQQPMQPQQSSFASNPFSHLVSSASTPTNSFGVVTPGGAVNPFSSQPVTAGNTYGFPQQSPMGNPHNLPTRSYTSPNFNQNSNMFPGRSNLPSYCNVFVAFLCCFVVALAVMSNPITDDADYFSARHIAFHRPDAPSPLNTRFDGPSTPSDFTSPTSPIARRQVAHSVSADNTPRAKWQNLVHRLSTYQPRLDSGGEASEDSPHRSLWDMPSQSFNSPYQEDNTLPTPEECYNEEQAIGEGQAIEGENDEQPNFFQDPFPELQQAPVQHPAPTHTRWRVSDTPQTYSPSDSFHSAGTRRKKFASFLGRRPSGDSSRQDGFQMTPTAGRSEEDLHSSPSMPATPSRARAQWGKTLDKLKFINNINAAGRDKQQHLAQPSYPLVPFYPPAFAVPYIGFARDDKGRRPPPILFDLIGIAVADSWIDPTALNRQWVFRIELSYGEIKWVIKRTIVDFYDLHLTLRLKSSLNSDVPPPPAFPNQLRHLYQSTLKATISYIRRDEEEEKTDSKRTRALRRRQALDKYLKELVARSHLTIDNYDLCEFLEISAVSMVPDMGWKGKEGYLENRIHFVTPTLCQAVKMASWQGEWVILRDSYIAFCKDIGSRTPTDVFLLDKSFCLMAGGGLWFDKYHHHHIRLMNRFRKVEIKAGSKRVAEEWLEQIRKVQSESPWVQNHRFGSFAPIRNNARVKWFVDGEDYFDAVAEAIMAAKKEIYIEDWWLSPELYLRRPPEENEEYRIDRLLLRKAREGVMIYIVVYKEMSLALTINSEHTKIWLQNLHPNIIVQRHPDHGAGGGGVLFWAHHEKMVIVDNRMAFIGGLDICFGRWDTHQHRLADYPAEGHDKEIFPGQDYSNPRVKDFANVPQYDVPLVDKTTTPRMPWHDISIGVVGPIARDIARHFVQRWNYIKASKGAHRSTVPFLTPKGEYVAKRDESKFKGSCRVQLVRSSAEWSQGIEREHSIYNAYVECISKAKHFVYIENQFFITATTTEDKIIKNKIGQAIVDRIKRAHQKGEKFRIIVVMPLAPAFEGDFASSEASTVRLVMHFQYASISRGDNSIIEKLKAAGIDPDEYIQWYSLRNWDKLKKKATAPAVPSPPAASVSPPPKNETQQSNSTTNHYVISKSAPLENESNLDEHHDYETGSEDGSMAELTQERQTKDNGPAETKQTDQSNVRPSVDSKLSPAGNNESKADTISAVSDAQNGASDDFPEPKDGRLDYVSEQLYIHTKLMIVDDRIVIIGSANLNDRSQLGNRDSEIAMVIEDTDLVPSKMNGQDHKAGRFAHTLRMQLFKEHLGLLKTDVDLDDAPQSDLYDHFKETLVPNERATVVGDATGVMTRQSSTFNMFDNFRYDNLLKAEDQLVLDPICDQFYLNVWKNAATSNTHIYRNVFRCVPDDNVHNFEDHRKFIPDKQVVPIGHIADPLNMNEQTVKDNLSKIQGHLVLFPRDYLKDENMVGSYIKETTAASKAAMPAVRIASRRCVSSTASRSANIDFFRTLALVSTRQALAAGNKMTASMLKGAYVSAAPSRYMYFGRRYMASESGKFSRGKPHVNIGTIGHVDHGKTTLTAAITKTLATRGGAQFMDYSQIDKAPEEKARGITISTAHVEYETDNRHYAHVDCPGHADYIKNMITGAAQMDGAIIVVSATDGQMPQTREHLLLARQVGIQKLVVFINKVDAIDDPEMLELVEMEMRDLLGEYGFDGEGTPIVKGSALAALEGRDPEIGENAITELMAQVDEHIPTPIRDLDKPFLMPIEDVFSISGRGTVATGRVERGVITKGAEVEIVGMGPTQKTILTGIEMFRKELDRGEAGDNMGALLRGVKREQIRRGQVLCAPGTVKSHKKFEAQLYILTKEEGGRHTPFVDNYRPQMFVRTTDVTVTLKHPAGTENPEEKMIMPGDNVTMECELVHDIALEEGQRFTVREGGKTVGTGVISRIMD</sequence>
<comment type="caution">
    <text evidence="19">The sequence shown here is derived from an EMBL/GenBank/DDBJ whole genome shotgun (WGS) entry which is preliminary data.</text>
</comment>
<comment type="catalytic activity">
    <reaction evidence="1">
        <text>a 1,2-diacyl-sn-glycero-3-phosphocholine + H2O = a 1,2-diacyl-sn-glycero-3-phosphate + choline + H(+)</text>
        <dbReference type="Rhea" id="RHEA:14445"/>
        <dbReference type="ChEBI" id="CHEBI:15354"/>
        <dbReference type="ChEBI" id="CHEBI:15377"/>
        <dbReference type="ChEBI" id="CHEBI:15378"/>
        <dbReference type="ChEBI" id="CHEBI:57643"/>
        <dbReference type="ChEBI" id="CHEBI:58608"/>
        <dbReference type="EC" id="3.1.4.4"/>
    </reaction>
</comment>
<feature type="compositionally biased region" description="Basic and acidic residues" evidence="14">
    <location>
        <begin position="39"/>
        <end position="52"/>
    </location>
</feature>
<comment type="subcellular location">
    <subcellularLocation>
        <location evidence="12">Endomembrane system</location>
        <topology evidence="12">Lipid-anchor</topology>
    </subcellularLocation>
</comment>
<dbReference type="InterPro" id="IPR001736">
    <property type="entry name" value="PLipase_D/transphosphatidylase"/>
</dbReference>
<feature type="compositionally biased region" description="Polar residues" evidence="14">
    <location>
        <begin position="1525"/>
        <end position="1534"/>
    </location>
</feature>
<feature type="compositionally biased region" description="Pro residues" evidence="14">
    <location>
        <begin position="1423"/>
        <end position="1436"/>
    </location>
</feature>
<dbReference type="Pfam" id="PF03143">
    <property type="entry name" value="GTP_EFTU_D3"/>
    <property type="match status" value="1"/>
</dbReference>
<dbReference type="GO" id="GO:0012505">
    <property type="term" value="C:endomembrane system"/>
    <property type="evidence" value="ECO:0007669"/>
    <property type="project" value="UniProtKB-SubCell"/>
</dbReference>
<feature type="domain" description="PLD phosphodiesterase" evidence="16">
    <location>
        <begin position="1551"/>
        <end position="1578"/>
    </location>
</feature>
<dbReference type="PROSITE" id="PS00301">
    <property type="entry name" value="G_TR_1"/>
    <property type="match status" value="1"/>
</dbReference>
<dbReference type="CDD" id="cd03697">
    <property type="entry name" value="EFTU_II"/>
    <property type="match status" value="1"/>
</dbReference>
<dbReference type="SUPFAM" id="SSF57863">
    <property type="entry name" value="ArfGap/RecO-like zinc finger"/>
    <property type="match status" value="1"/>
</dbReference>
<dbReference type="Gene3D" id="2.30.29.30">
    <property type="entry name" value="Pleckstrin-homology domain (PH domain)/Phosphotyrosine-binding domain (PTB)"/>
    <property type="match status" value="1"/>
</dbReference>
<dbReference type="NCBIfam" id="NF009373">
    <property type="entry name" value="PRK12736.1"/>
    <property type="match status" value="1"/>
</dbReference>
<dbReference type="GO" id="GO:0004630">
    <property type="term" value="F:phospholipase D activity"/>
    <property type="evidence" value="ECO:0007669"/>
    <property type="project" value="UniProtKB-EC"/>
</dbReference>
<keyword evidence="6" id="KW-0378">Hydrolase</keyword>
<feature type="compositionally biased region" description="Low complexity" evidence="14">
    <location>
        <begin position="480"/>
        <end position="492"/>
    </location>
</feature>
<dbReference type="SUPFAM" id="SSF50447">
    <property type="entry name" value="Translation proteins"/>
    <property type="match status" value="1"/>
</dbReference>
<reference evidence="19" key="1">
    <citation type="submission" date="2020-12" db="EMBL/GenBank/DDBJ databases">
        <title>Metabolic potential, ecology and presence of endohyphal bacteria is reflected in genomic diversity of Mucoromycotina.</title>
        <authorList>
            <person name="Muszewska A."/>
            <person name="Okrasinska A."/>
            <person name="Steczkiewicz K."/>
            <person name="Drgas O."/>
            <person name="Orlowska M."/>
            <person name="Perlinska-Lenart U."/>
            <person name="Aleksandrzak-Piekarczyk T."/>
            <person name="Szatraj K."/>
            <person name="Zielenkiewicz U."/>
            <person name="Pilsyk S."/>
            <person name="Malc E."/>
            <person name="Mieczkowski P."/>
            <person name="Kruszewska J.S."/>
            <person name="Biernat P."/>
            <person name="Pawlowska J."/>
        </authorList>
    </citation>
    <scope>NUCLEOTIDE SEQUENCE</scope>
    <source>
        <strain evidence="19">WA0000067209</strain>
    </source>
</reference>
<dbReference type="HAMAP" id="MF_00118_B">
    <property type="entry name" value="EF_Tu_B"/>
    <property type="match status" value="1"/>
</dbReference>
<dbReference type="PANTHER" id="PTHR18896:SF76">
    <property type="entry name" value="PHOSPHOLIPASE"/>
    <property type="match status" value="1"/>
</dbReference>
<evidence type="ECO:0000256" key="8">
    <source>
        <dbReference type="ARBA" id="ARBA00022963"/>
    </source>
</evidence>
<dbReference type="PROSITE" id="PS50030">
    <property type="entry name" value="UBA"/>
    <property type="match status" value="2"/>
</dbReference>
<feature type="region of interest" description="Disordered" evidence="14">
    <location>
        <begin position="471"/>
        <end position="506"/>
    </location>
</feature>
<dbReference type="InterPro" id="IPR015679">
    <property type="entry name" value="PLipase_D_fam"/>
</dbReference>
<evidence type="ECO:0000256" key="2">
    <source>
        <dbReference type="ARBA" id="ARBA00007249"/>
    </source>
</evidence>
<evidence type="ECO:0000256" key="14">
    <source>
        <dbReference type="SAM" id="MobiDB-lite"/>
    </source>
</evidence>
<dbReference type="GO" id="GO:0003924">
    <property type="term" value="F:GTPase activity"/>
    <property type="evidence" value="ECO:0007669"/>
    <property type="project" value="InterPro"/>
</dbReference>
<feature type="region of interest" description="Disordered" evidence="14">
    <location>
        <begin position="598"/>
        <end position="681"/>
    </location>
</feature>
<dbReference type="CDD" id="cd01884">
    <property type="entry name" value="EF_Tu"/>
    <property type="match status" value="1"/>
</dbReference>
<dbReference type="Pfam" id="PF00009">
    <property type="entry name" value="GTP_EFTU"/>
    <property type="match status" value="1"/>
</dbReference>
<dbReference type="CDD" id="cd01254">
    <property type="entry name" value="PH_PLD"/>
    <property type="match status" value="1"/>
</dbReference>
<dbReference type="EMBL" id="JAEPQZ010000011">
    <property type="protein sequence ID" value="KAG2175385.1"/>
    <property type="molecule type" value="Genomic_DNA"/>
</dbReference>
<dbReference type="Gene3D" id="1.10.220.150">
    <property type="entry name" value="Arf GTPase activating protein"/>
    <property type="match status" value="1"/>
</dbReference>
<dbReference type="SUPFAM" id="SSF50465">
    <property type="entry name" value="EF-Tu/eEF-1alpha/eIF2-gamma C-terminal domain"/>
    <property type="match status" value="1"/>
</dbReference>
<dbReference type="Gene3D" id="3.30.1520.10">
    <property type="entry name" value="Phox-like domain"/>
    <property type="match status" value="1"/>
</dbReference>
<evidence type="ECO:0000256" key="3">
    <source>
        <dbReference type="ARBA" id="ARBA00022737"/>
    </source>
</evidence>
<keyword evidence="5" id="KW-0251">Elongation factor</keyword>
<dbReference type="InterPro" id="IPR005225">
    <property type="entry name" value="Small_GTP-bd"/>
</dbReference>
<keyword evidence="10" id="KW-0342">GTP-binding</keyword>
<dbReference type="InterPro" id="IPR009001">
    <property type="entry name" value="Transl_elong_EF1A/Init_IF2_C"/>
</dbReference>
<dbReference type="NCBIfam" id="NF009372">
    <property type="entry name" value="PRK12735.1"/>
    <property type="match status" value="1"/>
</dbReference>
<evidence type="ECO:0000256" key="4">
    <source>
        <dbReference type="ARBA" id="ARBA00022741"/>
    </source>
</evidence>
<dbReference type="InterPro" id="IPR004541">
    <property type="entry name" value="Transl_elong_EFTu/EF1A_bac/org"/>
</dbReference>
<dbReference type="SUPFAM" id="SSF56024">
    <property type="entry name" value="Phospholipase D/nuclease"/>
    <property type="match status" value="2"/>
</dbReference>
<comment type="similarity">
    <text evidence="2">Belongs to the TRAFAC class translation factor GTPase superfamily. Classic translation factor GTPase family. EF-Tu/EF-1A subfamily.</text>
</comment>
<dbReference type="InterPro" id="IPR041709">
    <property type="entry name" value="EF-Tu_GTP-bd"/>
</dbReference>
<dbReference type="PROSITE" id="PS50195">
    <property type="entry name" value="PX"/>
    <property type="match status" value="1"/>
</dbReference>
<dbReference type="PANTHER" id="PTHR18896">
    <property type="entry name" value="PHOSPHOLIPASE D"/>
    <property type="match status" value="1"/>
</dbReference>
<evidence type="ECO:0000313" key="19">
    <source>
        <dbReference type="EMBL" id="KAG2175385.1"/>
    </source>
</evidence>
<evidence type="ECO:0000256" key="6">
    <source>
        <dbReference type="ARBA" id="ARBA00022801"/>
    </source>
</evidence>
<evidence type="ECO:0000256" key="12">
    <source>
        <dbReference type="ARBA" id="ARBA00037868"/>
    </source>
</evidence>
<dbReference type="PROSITE" id="PS50035">
    <property type="entry name" value="PLD"/>
    <property type="match status" value="2"/>
</dbReference>
<feature type="domain" description="UBA" evidence="15">
    <location>
        <begin position="107"/>
        <end position="149"/>
    </location>
</feature>
<dbReference type="FunFam" id="2.40.30.10:FF:000001">
    <property type="entry name" value="Elongation factor Tu"/>
    <property type="match status" value="1"/>
</dbReference>
<dbReference type="NCBIfam" id="TIGR00485">
    <property type="entry name" value="EF-Tu"/>
    <property type="match status" value="1"/>
</dbReference>
<dbReference type="SMART" id="SM00165">
    <property type="entry name" value="UBA"/>
    <property type="match status" value="2"/>
</dbReference>
<feature type="compositionally biased region" description="Polar residues" evidence="14">
    <location>
        <begin position="1437"/>
        <end position="1449"/>
    </location>
</feature>
<evidence type="ECO:0000259" key="16">
    <source>
        <dbReference type="PROSITE" id="PS50035"/>
    </source>
</evidence>
<keyword evidence="20" id="KW-1185">Reference proteome</keyword>
<feature type="domain" description="UBA" evidence="15">
    <location>
        <begin position="161"/>
        <end position="203"/>
    </location>
</feature>
<name>A0A8H7UA68_MORIS</name>
<feature type="compositionally biased region" description="Polar residues" evidence="14">
    <location>
        <begin position="545"/>
        <end position="560"/>
    </location>
</feature>
<dbReference type="GO" id="GO:0009395">
    <property type="term" value="P:phospholipid catabolic process"/>
    <property type="evidence" value="ECO:0007669"/>
    <property type="project" value="TreeGrafter"/>
</dbReference>
<dbReference type="InterPro" id="IPR001849">
    <property type="entry name" value="PH_domain"/>
</dbReference>
<evidence type="ECO:0000256" key="10">
    <source>
        <dbReference type="ARBA" id="ARBA00023134"/>
    </source>
</evidence>
<dbReference type="InterPro" id="IPR015940">
    <property type="entry name" value="UBA"/>
</dbReference>
<dbReference type="InterPro" id="IPR038508">
    <property type="entry name" value="ArfGAP_dom_sf"/>
</dbReference>
<dbReference type="SMART" id="SM00105">
    <property type="entry name" value="ArfGap"/>
    <property type="match status" value="1"/>
</dbReference>
<dbReference type="CDD" id="cd09138">
    <property type="entry name" value="PLDc_vPLD1_2_yPLD_like_1"/>
    <property type="match status" value="1"/>
</dbReference>
<dbReference type="CDD" id="cd03707">
    <property type="entry name" value="EFTU_III"/>
    <property type="match status" value="1"/>
</dbReference>
<dbReference type="SMART" id="SM00155">
    <property type="entry name" value="PLDc"/>
    <property type="match status" value="2"/>
</dbReference>
<dbReference type="SUPFAM" id="SSF64268">
    <property type="entry name" value="PX domain"/>
    <property type="match status" value="1"/>
</dbReference>
<dbReference type="InterPro" id="IPR036871">
    <property type="entry name" value="PX_dom_sf"/>
</dbReference>
<feature type="region of interest" description="Disordered" evidence="14">
    <location>
        <begin position="1418"/>
        <end position="1543"/>
    </location>
</feature>
<dbReference type="GO" id="GO:0035091">
    <property type="term" value="F:phosphatidylinositol binding"/>
    <property type="evidence" value="ECO:0007669"/>
    <property type="project" value="InterPro"/>
</dbReference>
<dbReference type="Proteomes" id="UP000654370">
    <property type="component" value="Unassembled WGS sequence"/>
</dbReference>
<dbReference type="GO" id="GO:0032543">
    <property type="term" value="P:mitochondrial translation"/>
    <property type="evidence" value="ECO:0007669"/>
    <property type="project" value="UniProtKB-ARBA"/>
</dbReference>
<dbReference type="SUPFAM" id="SSF52540">
    <property type="entry name" value="P-loop containing nucleoside triphosphate hydrolases"/>
    <property type="match status" value="1"/>
</dbReference>
<keyword evidence="9" id="KW-0443">Lipid metabolism</keyword>
<dbReference type="NCBIfam" id="TIGR00231">
    <property type="entry name" value="small_GTP"/>
    <property type="match status" value="1"/>
</dbReference>
<feature type="region of interest" description="Disordered" evidence="14">
    <location>
        <begin position="210"/>
        <end position="241"/>
    </location>
</feature>
<evidence type="ECO:0000256" key="9">
    <source>
        <dbReference type="ARBA" id="ARBA00023098"/>
    </source>
</evidence>
<dbReference type="SMART" id="SM00233">
    <property type="entry name" value="PH"/>
    <property type="match status" value="1"/>
</dbReference>
<dbReference type="GO" id="GO:0003746">
    <property type="term" value="F:translation elongation factor activity"/>
    <property type="evidence" value="ECO:0007669"/>
    <property type="project" value="UniProtKB-KW"/>
</dbReference>
<dbReference type="SUPFAM" id="SSF46934">
    <property type="entry name" value="UBA-like"/>
    <property type="match status" value="2"/>
</dbReference>
<dbReference type="SUPFAM" id="SSF50729">
    <property type="entry name" value="PH domain-like"/>
    <property type="match status" value="1"/>
</dbReference>
<dbReference type="Pfam" id="PF00627">
    <property type="entry name" value="UBA"/>
    <property type="match status" value="2"/>
</dbReference>
<dbReference type="InterPro" id="IPR004160">
    <property type="entry name" value="Transl_elong_EFTu/EF1A_C"/>
</dbReference>
<dbReference type="InterPro" id="IPR033720">
    <property type="entry name" value="EFTU_2"/>
</dbReference>
<evidence type="ECO:0000313" key="20">
    <source>
        <dbReference type="Proteomes" id="UP000654370"/>
    </source>
</evidence>
<feature type="region of interest" description="Disordered" evidence="14">
    <location>
        <begin position="523"/>
        <end position="561"/>
    </location>
</feature>
<keyword evidence="11" id="KW-0449">Lipoprotein</keyword>
<dbReference type="InterPro" id="IPR031157">
    <property type="entry name" value="G_TR_CS"/>
</dbReference>
<dbReference type="Pfam" id="PF01412">
    <property type="entry name" value="ArfGap"/>
    <property type="match status" value="1"/>
</dbReference>
<dbReference type="Pfam" id="PF00787">
    <property type="entry name" value="PX"/>
    <property type="match status" value="1"/>
</dbReference>
<dbReference type="InterPro" id="IPR000795">
    <property type="entry name" value="T_Tr_GTP-bd_dom"/>
</dbReference>
<dbReference type="InterPro" id="IPR027417">
    <property type="entry name" value="P-loop_NTPase"/>
</dbReference>
<feature type="compositionally biased region" description="Polar residues" evidence="14">
    <location>
        <begin position="210"/>
        <end position="225"/>
    </location>
</feature>
<dbReference type="GO" id="GO:0005525">
    <property type="term" value="F:GTP binding"/>
    <property type="evidence" value="ECO:0007669"/>
    <property type="project" value="UniProtKB-KW"/>
</dbReference>
<keyword evidence="7" id="KW-0648">Protein biosynthesis</keyword>
<feature type="compositionally biased region" description="Polar residues" evidence="14">
    <location>
        <begin position="615"/>
        <end position="628"/>
    </location>
</feature>
<protein>
    <recommendedName>
        <fullName evidence="13">Elongation factor Tu</fullName>
    </recommendedName>
</protein>
<dbReference type="InterPro" id="IPR037278">
    <property type="entry name" value="ARFGAP/RecO"/>
</dbReference>
<evidence type="ECO:0000256" key="5">
    <source>
        <dbReference type="ARBA" id="ARBA00022768"/>
    </source>
</evidence>
<gene>
    <name evidence="19" type="ORF">INT43_001032</name>
</gene>
<dbReference type="PROSITE" id="PS51722">
    <property type="entry name" value="G_TR_2"/>
    <property type="match status" value="1"/>
</dbReference>
<dbReference type="InterPro" id="IPR011993">
    <property type="entry name" value="PH-like_dom_sf"/>
</dbReference>
<dbReference type="Gene3D" id="3.40.50.300">
    <property type="entry name" value="P-loop containing nucleotide triphosphate hydrolases"/>
    <property type="match status" value="1"/>
</dbReference>